<evidence type="ECO:0000256" key="6">
    <source>
        <dbReference type="ARBA" id="ARBA00047939"/>
    </source>
</evidence>
<keyword evidence="1" id="KW-0808">Transferase</keyword>
<dbReference type="NCBIfam" id="NF046029">
    <property type="entry name" value="ProtAdlyltaseNmFic"/>
    <property type="match status" value="1"/>
</dbReference>
<dbReference type="PANTHER" id="PTHR39560:SF1">
    <property type="entry name" value="PROTEIN ADENYLYLTRANSFERASE FIC-RELATED"/>
    <property type="match status" value="1"/>
</dbReference>
<feature type="domain" description="Fido" evidence="8">
    <location>
        <begin position="42"/>
        <end position="176"/>
    </location>
</feature>
<evidence type="ECO:0000256" key="5">
    <source>
        <dbReference type="ARBA" id="ARBA00034531"/>
    </source>
</evidence>
<evidence type="ECO:0000256" key="7">
    <source>
        <dbReference type="ARBA" id="ARBA00048696"/>
    </source>
</evidence>
<dbReference type="FunFam" id="1.10.3290.10:FF:000002">
    <property type="entry name" value="Protein adenylyltransferase NmFic"/>
    <property type="match status" value="1"/>
</dbReference>
<name>A0A415EIX0_ENTCA</name>
<protein>
    <recommendedName>
        <fullName evidence="5">protein adenylyltransferase</fullName>
        <ecNumber evidence="5">2.7.7.108</ecNumber>
    </recommendedName>
</protein>
<evidence type="ECO:0000256" key="3">
    <source>
        <dbReference type="ARBA" id="ARBA00022741"/>
    </source>
</evidence>
<dbReference type="InterPro" id="IPR036597">
    <property type="entry name" value="Fido-like_dom_sf"/>
</dbReference>
<evidence type="ECO:0000256" key="2">
    <source>
        <dbReference type="ARBA" id="ARBA00022695"/>
    </source>
</evidence>
<dbReference type="Proteomes" id="UP000286288">
    <property type="component" value="Unassembled WGS sequence"/>
</dbReference>
<dbReference type="GO" id="GO:0070733">
    <property type="term" value="F:AMPylase activity"/>
    <property type="evidence" value="ECO:0007669"/>
    <property type="project" value="UniProtKB-EC"/>
</dbReference>
<organism evidence="9 10">
    <name type="scientific">Enterococcus casseliflavus</name>
    <name type="common">Enterococcus flavescens</name>
    <dbReference type="NCBI Taxonomy" id="37734"/>
    <lineage>
        <taxon>Bacteria</taxon>
        <taxon>Bacillati</taxon>
        <taxon>Bacillota</taxon>
        <taxon>Bacilli</taxon>
        <taxon>Lactobacillales</taxon>
        <taxon>Enterococcaceae</taxon>
        <taxon>Enterococcus</taxon>
    </lineage>
</organism>
<evidence type="ECO:0000256" key="4">
    <source>
        <dbReference type="ARBA" id="ARBA00022840"/>
    </source>
</evidence>
<evidence type="ECO:0000256" key="1">
    <source>
        <dbReference type="ARBA" id="ARBA00022679"/>
    </source>
</evidence>
<dbReference type="InterPro" id="IPR003812">
    <property type="entry name" value="Fido"/>
</dbReference>
<evidence type="ECO:0000259" key="8">
    <source>
        <dbReference type="PROSITE" id="PS51459"/>
    </source>
</evidence>
<keyword evidence="3" id="KW-0547">Nucleotide-binding</keyword>
<comment type="catalytic activity">
    <reaction evidence="6">
        <text>L-threonyl-[protein] + ATP = 3-O-(5'-adenylyl)-L-threonyl-[protein] + diphosphate</text>
        <dbReference type="Rhea" id="RHEA:54292"/>
        <dbReference type="Rhea" id="RHEA-COMP:11060"/>
        <dbReference type="Rhea" id="RHEA-COMP:13847"/>
        <dbReference type="ChEBI" id="CHEBI:30013"/>
        <dbReference type="ChEBI" id="CHEBI:30616"/>
        <dbReference type="ChEBI" id="CHEBI:33019"/>
        <dbReference type="ChEBI" id="CHEBI:138113"/>
        <dbReference type="EC" id="2.7.7.108"/>
    </reaction>
</comment>
<dbReference type="AlphaFoldDB" id="A0A415EIX0"/>
<dbReference type="EMBL" id="QRMZ01000063">
    <property type="protein sequence ID" value="RHK01487.1"/>
    <property type="molecule type" value="Genomic_DNA"/>
</dbReference>
<dbReference type="Gene3D" id="1.10.3290.10">
    <property type="entry name" value="Fido-like domain"/>
    <property type="match status" value="1"/>
</dbReference>
<accession>A0A415EIX0</accession>
<evidence type="ECO:0000313" key="10">
    <source>
        <dbReference type="Proteomes" id="UP000286288"/>
    </source>
</evidence>
<keyword evidence="2" id="KW-0548">Nucleotidyltransferase</keyword>
<dbReference type="PROSITE" id="PS51459">
    <property type="entry name" value="FIDO"/>
    <property type="match status" value="1"/>
</dbReference>
<evidence type="ECO:0000313" key="9">
    <source>
        <dbReference type="EMBL" id="RHK01487.1"/>
    </source>
</evidence>
<sequence>MILDNNLGLTNQAALDRAEEKLSKQKAKKLYDSGKINEIEVGTFKGLAEIHEFLFSEIYDFAGNIRTVNITKGNFQFAPVMYLEHSLKHIDQLPQTSFEEIIKKYVEMNIAHPFREGNGRATRIWLALILKKELQKVVDWNLINKEDYLSAMERSPINDLEIRYLISKALTDKINDRELYMKGIDVSYFYEGFSTYTIDDLSE</sequence>
<dbReference type="GO" id="GO:0005524">
    <property type="term" value="F:ATP binding"/>
    <property type="evidence" value="ECO:0007669"/>
    <property type="project" value="UniProtKB-KW"/>
</dbReference>
<gene>
    <name evidence="9" type="ORF">DW084_18410</name>
</gene>
<comment type="catalytic activity">
    <reaction evidence="7">
        <text>L-tyrosyl-[protein] + ATP = O-(5'-adenylyl)-L-tyrosyl-[protein] + diphosphate</text>
        <dbReference type="Rhea" id="RHEA:54288"/>
        <dbReference type="Rhea" id="RHEA-COMP:10136"/>
        <dbReference type="Rhea" id="RHEA-COMP:13846"/>
        <dbReference type="ChEBI" id="CHEBI:30616"/>
        <dbReference type="ChEBI" id="CHEBI:33019"/>
        <dbReference type="ChEBI" id="CHEBI:46858"/>
        <dbReference type="ChEBI" id="CHEBI:83624"/>
        <dbReference type="EC" id="2.7.7.108"/>
    </reaction>
</comment>
<dbReference type="SUPFAM" id="SSF140931">
    <property type="entry name" value="Fic-like"/>
    <property type="match status" value="1"/>
</dbReference>
<dbReference type="GO" id="GO:0051302">
    <property type="term" value="P:regulation of cell division"/>
    <property type="evidence" value="ECO:0007669"/>
    <property type="project" value="TreeGrafter"/>
</dbReference>
<proteinExistence type="predicted"/>
<reference evidence="9 10" key="1">
    <citation type="submission" date="2018-08" db="EMBL/GenBank/DDBJ databases">
        <title>A genome reference for cultivated species of the human gut microbiota.</title>
        <authorList>
            <person name="Zou Y."/>
            <person name="Xue W."/>
            <person name="Luo G."/>
        </authorList>
    </citation>
    <scope>NUCLEOTIDE SEQUENCE [LARGE SCALE GENOMIC DNA]</scope>
    <source>
        <strain evidence="9 10">AF48-16</strain>
    </source>
</reference>
<dbReference type="PANTHER" id="PTHR39560">
    <property type="entry name" value="PROTEIN ADENYLYLTRANSFERASE FIC-RELATED"/>
    <property type="match status" value="1"/>
</dbReference>
<keyword evidence="4" id="KW-0067">ATP-binding</keyword>
<dbReference type="Pfam" id="PF02661">
    <property type="entry name" value="Fic"/>
    <property type="match status" value="1"/>
</dbReference>
<comment type="caution">
    <text evidence="9">The sequence shown here is derived from an EMBL/GenBank/DDBJ whole genome shotgun (WGS) entry which is preliminary data.</text>
</comment>
<dbReference type="EC" id="2.7.7.108" evidence="5"/>